<keyword evidence="1" id="KW-0472">Membrane</keyword>
<dbReference type="AlphaFoldDB" id="A0A5C6EHK7"/>
<dbReference type="RefSeq" id="WP_146535547.1">
    <property type="nucleotide sequence ID" value="NZ_SJPX01000004.1"/>
</dbReference>
<sequence>MIGRLFILSAFPAMWLSGSCSFLASVCWALGAFAFLLVIDSGRGIRTLPSTIVARFMFAIAMFVFFLFYLLGNHAAGRMYWTLADCLVVPFWVTVIVATLFWTCLYFGTLLFRNDLGYQQWARAGGHYFWDTLPRILNRDSELVRNGGFAEPTYTDFIPPTHFQNQCPKCGARVQHAFGVCWNCNYGADGDATAFYERYGR</sequence>
<evidence type="ECO:0000313" key="2">
    <source>
        <dbReference type="EMBL" id="TWU49263.1"/>
    </source>
</evidence>
<dbReference type="PROSITE" id="PS51257">
    <property type="entry name" value="PROKAR_LIPOPROTEIN"/>
    <property type="match status" value="1"/>
</dbReference>
<name>A0A5C6EHK7_9BACT</name>
<proteinExistence type="predicted"/>
<dbReference type="EMBL" id="SJPX01000004">
    <property type="protein sequence ID" value="TWU49263.1"/>
    <property type="molecule type" value="Genomic_DNA"/>
</dbReference>
<comment type="caution">
    <text evidence="2">The sequence shown here is derived from an EMBL/GenBank/DDBJ whole genome shotgun (WGS) entry which is preliminary data.</text>
</comment>
<keyword evidence="3" id="KW-1185">Reference proteome</keyword>
<keyword evidence="1" id="KW-0812">Transmembrane</keyword>
<keyword evidence="1" id="KW-1133">Transmembrane helix</keyword>
<protein>
    <submittedName>
        <fullName evidence="2">Uncharacterized protein</fullName>
    </submittedName>
</protein>
<accession>A0A5C6EHK7</accession>
<evidence type="ECO:0000313" key="3">
    <source>
        <dbReference type="Proteomes" id="UP000317977"/>
    </source>
</evidence>
<organism evidence="2 3">
    <name type="scientific">Rubripirellula reticaptiva</name>
    <dbReference type="NCBI Taxonomy" id="2528013"/>
    <lineage>
        <taxon>Bacteria</taxon>
        <taxon>Pseudomonadati</taxon>
        <taxon>Planctomycetota</taxon>
        <taxon>Planctomycetia</taxon>
        <taxon>Pirellulales</taxon>
        <taxon>Pirellulaceae</taxon>
        <taxon>Rubripirellula</taxon>
    </lineage>
</organism>
<gene>
    <name evidence="2" type="ORF">Poly59_38770</name>
</gene>
<evidence type="ECO:0000256" key="1">
    <source>
        <dbReference type="SAM" id="Phobius"/>
    </source>
</evidence>
<dbReference type="Proteomes" id="UP000317977">
    <property type="component" value="Unassembled WGS sequence"/>
</dbReference>
<dbReference type="OrthoDB" id="270841at2"/>
<feature type="transmembrane region" description="Helical" evidence="1">
    <location>
        <begin position="91"/>
        <end position="112"/>
    </location>
</feature>
<feature type="transmembrane region" description="Helical" evidence="1">
    <location>
        <begin position="52"/>
        <end position="71"/>
    </location>
</feature>
<reference evidence="2 3" key="1">
    <citation type="submission" date="2019-02" db="EMBL/GenBank/DDBJ databases">
        <title>Deep-cultivation of Planctomycetes and their phenomic and genomic characterization uncovers novel biology.</title>
        <authorList>
            <person name="Wiegand S."/>
            <person name="Jogler M."/>
            <person name="Boedeker C."/>
            <person name="Pinto D."/>
            <person name="Vollmers J."/>
            <person name="Rivas-Marin E."/>
            <person name="Kohn T."/>
            <person name="Peeters S.H."/>
            <person name="Heuer A."/>
            <person name="Rast P."/>
            <person name="Oberbeckmann S."/>
            <person name="Bunk B."/>
            <person name="Jeske O."/>
            <person name="Meyerdierks A."/>
            <person name="Storesund J.E."/>
            <person name="Kallscheuer N."/>
            <person name="Luecker S."/>
            <person name="Lage O.M."/>
            <person name="Pohl T."/>
            <person name="Merkel B.J."/>
            <person name="Hornburger P."/>
            <person name="Mueller R.-W."/>
            <person name="Bruemmer F."/>
            <person name="Labrenz M."/>
            <person name="Spormann A.M."/>
            <person name="Op Den Camp H."/>
            <person name="Overmann J."/>
            <person name="Amann R."/>
            <person name="Jetten M.S.M."/>
            <person name="Mascher T."/>
            <person name="Medema M.H."/>
            <person name="Devos D.P."/>
            <person name="Kaster A.-K."/>
            <person name="Ovreas L."/>
            <person name="Rohde M."/>
            <person name="Galperin M.Y."/>
            <person name="Jogler C."/>
        </authorList>
    </citation>
    <scope>NUCLEOTIDE SEQUENCE [LARGE SCALE GENOMIC DNA]</scope>
    <source>
        <strain evidence="2 3">Poly59</strain>
    </source>
</reference>
<feature type="transmembrane region" description="Helical" evidence="1">
    <location>
        <begin position="15"/>
        <end position="40"/>
    </location>
</feature>